<proteinExistence type="predicted"/>
<organism evidence="1 2">
    <name type="scientific">Fluviicola taffensis (strain DSM 16823 / NCIMB 13979 / RW262)</name>
    <dbReference type="NCBI Taxonomy" id="755732"/>
    <lineage>
        <taxon>Bacteria</taxon>
        <taxon>Pseudomonadati</taxon>
        <taxon>Bacteroidota</taxon>
        <taxon>Flavobacteriia</taxon>
        <taxon>Flavobacteriales</taxon>
        <taxon>Crocinitomicaceae</taxon>
        <taxon>Fluviicola</taxon>
    </lineage>
</organism>
<evidence type="ECO:0008006" key="3">
    <source>
        <dbReference type="Google" id="ProtNLM"/>
    </source>
</evidence>
<reference evidence="2" key="2">
    <citation type="submission" date="2011-02" db="EMBL/GenBank/DDBJ databases">
        <title>The complete genome of Fluviicola taffensis DSM 16823.</title>
        <authorList>
            <consortium name="US DOE Joint Genome Institute (JGI-PGF)"/>
            <person name="Lucas S."/>
            <person name="Copeland A."/>
            <person name="Lapidus A."/>
            <person name="Bruce D."/>
            <person name="Goodwin L."/>
            <person name="Pitluck S."/>
            <person name="Kyrpides N."/>
            <person name="Mavromatis K."/>
            <person name="Ivanova N."/>
            <person name="Mikhailova N."/>
            <person name="Pagani I."/>
            <person name="Chertkov O."/>
            <person name="Detter J.C."/>
            <person name="Han C."/>
            <person name="Tapia R."/>
            <person name="Land M."/>
            <person name="Hauser L."/>
            <person name="Markowitz V."/>
            <person name="Cheng J.-F."/>
            <person name="Hugenholtz P."/>
            <person name="Woyke T."/>
            <person name="Wu D."/>
            <person name="Tindall B."/>
            <person name="Pomrenke H.G."/>
            <person name="Brambilla E."/>
            <person name="Klenk H.-P."/>
            <person name="Eisen J.A."/>
        </authorList>
    </citation>
    <scope>NUCLEOTIDE SEQUENCE [LARGE SCALE GENOMIC DNA]</scope>
    <source>
        <strain evidence="2">DSM 16823 / RW262 / RW262</strain>
    </source>
</reference>
<evidence type="ECO:0000313" key="1">
    <source>
        <dbReference type="EMBL" id="AEA45549.1"/>
    </source>
</evidence>
<dbReference type="EMBL" id="CP002542">
    <property type="protein sequence ID" value="AEA45549.1"/>
    <property type="molecule type" value="Genomic_DNA"/>
</dbReference>
<dbReference type="AlphaFoldDB" id="F2IDY5"/>
<dbReference type="OrthoDB" id="1310909at2"/>
<dbReference type="STRING" id="755732.Fluta_3580"/>
<dbReference type="RefSeq" id="WP_013688316.1">
    <property type="nucleotide sequence ID" value="NC_015321.1"/>
</dbReference>
<sequence precursor="true">MLISSRTIHGQTHSFSGTIGKYPIYLQLSFKGAHVDGYYFYKNKLIDISLTGTTKDGLITMNSSKDFEEDESNREIFKFKWPSKTIEGSWTKNGKSLTLKLYQLSPKETSNPKCLNTHLVNSFGKLSELTKVKIGLFKLKEIDSIQVINGIKIRYFEEILTGIQLFRIDSGMTESKQKDANLFLESLQIAEFLDGLDCASYSSYGMDYDYTFYDINLSTDFISYAVFTSYYCGGAHPSEANYGINYNLNSKKKIKVTDYLNPNQEADFNKRIYTYLAKIEPSYFDENNQLDEMGMECQYFKKELWTTECEFVFTAKGIKLLPSFSHYNAPCMDPQWAVIPYSEVKDLIKPEYWKALNGWKP</sequence>
<dbReference type="Gene3D" id="3.30.565.40">
    <property type="entry name" value="Fervidobacterium nodosum Rt17-B1 like"/>
    <property type="match status" value="1"/>
</dbReference>
<keyword evidence="2" id="KW-1185">Reference proteome</keyword>
<gene>
    <name evidence="1" type="ordered locus">Fluta_3580</name>
</gene>
<reference evidence="1 2" key="1">
    <citation type="journal article" date="2011" name="Stand. Genomic Sci.">
        <title>Complete genome sequence of the gliding freshwater bacterium Fluviicola taffensis type strain (RW262).</title>
        <authorList>
            <person name="Woyke T."/>
            <person name="Chertkov O."/>
            <person name="Lapidus A."/>
            <person name="Nolan M."/>
            <person name="Lucas S."/>
            <person name="Del Rio T.G."/>
            <person name="Tice H."/>
            <person name="Cheng J.F."/>
            <person name="Tapia R."/>
            <person name="Han C."/>
            <person name="Goodwin L."/>
            <person name="Pitluck S."/>
            <person name="Liolios K."/>
            <person name="Pagani I."/>
            <person name="Ivanova N."/>
            <person name="Huntemann M."/>
            <person name="Mavromatis K."/>
            <person name="Mikhailova N."/>
            <person name="Pati A."/>
            <person name="Chen A."/>
            <person name="Palaniappan K."/>
            <person name="Land M."/>
            <person name="Hauser L."/>
            <person name="Brambilla E.M."/>
            <person name="Rohde M."/>
            <person name="Mwirichia R."/>
            <person name="Sikorski J."/>
            <person name="Tindall B.J."/>
            <person name="Goker M."/>
            <person name="Bristow J."/>
            <person name="Eisen J.A."/>
            <person name="Markowitz V."/>
            <person name="Hugenholtz P."/>
            <person name="Klenk H.P."/>
            <person name="Kyrpides N.C."/>
        </authorList>
    </citation>
    <scope>NUCLEOTIDE SEQUENCE [LARGE SCALE GENOMIC DNA]</scope>
    <source>
        <strain evidence="2">DSM 16823 / RW262 / RW262</strain>
    </source>
</reference>
<dbReference type="Proteomes" id="UP000007463">
    <property type="component" value="Chromosome"/>
</dbReference>
<dbReference type="HOGENOM" id="CLU_062617_0_0_10"/>
<name>F2IDY5_FLUTR</name>
<evidence type="ECO:0000313" key="2">
    <source>
        <dbReference type="Proteomes" id="UP000007463"/>
    </source>
</evidence>
<dbReference type="KEGG" id="fte:Fluta_3580"/>
<dbReference type="eggNOG" id="ENOG502Z9NR">
    <property type="taxonomic scope" value="Bacteria"/>
</dbReference>
<protein>
    <recommendedName>
        <fullName evidence="3">DUF3298 domain-containing protein</fullName>
    </recommendedName>
</protein>
<accession>F2IDY5</accession>